<dbReference type="eggNOG" id="ENOG502QQ9Z">
    <property type="taxonomic scope" value="Eukaryota"/>
</dbReference>
<evidence type="ECO:0000256" key="1">
    <source>
        <dbReference type="SAM" id="Phobius"/>
    </source>
</evidence>
<dbReference type="InterPro" id="IPR006680">
    <property type="entry name" value="Amidohydro-rel"/>
</dbReference>
<evidence type="ECO:0000313" key="4">
    <source>
        <dbReference type="Proteomes" id="UP000007431"/>
    </source>
</evidence>
<accession>D8QCA2</accession>
<name>D8QCA2_SCHCM</name>
<keyword evidence="4" id="KW-1185">Reference proteome</keyword>
<dbReference type="PANTHER" id="PTHR43668:SF5">
    <property type="entry name" value="AMIDOHYDROLASE 3 DOMAIN-CONTAINING PROTEIN"/>
    <property type="match status" value="1"/>
</dbReference>
<sequence length="936" mass="100878">MGVPELGAPATSSSRVTRARRLTAFCFAAICLSFFVPVFLLDAFDEDVPQRLPIHAEETFNRCRNLHTKPGPPPDFNLRTESDRYVPGTKATFIRNATIWTGRVDGLEIIKGDLLLDKGLVKGLGVVDPKVLSEYAADALNTVDAGGAWVSPGIIDMHSHLGVDSAPELQGGDDTNSLKGLVLPWLRSLDGLNTHDDAYKLSISGGLTTAVVLPGSADAIGGQAFVIKLRPTEERSPSSMLLEPPFTLNGTDVDPSLPPRWRQMKHACGENPSRVYSGTRMDTIWAFRQGYETARKIKESQDQYCEKALAGQWHGLGEYPEDLQWEALVDVLRGRVKVHNHCYEAVDLDGMVRITNEFKFHIAAFHHAHETYLVPDLLKKMYGGPPAVALFATNARYKREAYRGSEFAPRILAENGINVVMKSDHPVLNSRHLLYEAQQAHYYGLPAEIALRAVTTTPAIIMGQDHRIGIVREGYDADIVLWDSHPLALGAAPQQVWIDGIPQLETPHVAKKPEAFQHVPKTPDFEKEKDAAVEYEGLPPLEPRKTMSTVVFTNVTSVFLRENSKVTQAVLPSAQVNVVVKDGKLVCYACEVEDSFEGAEYVNLQGGSVAPALISYGSPLGLEHIAAEDSTADGAVGDPLTAKQPSILGGDGALIRAVDGLQYTTRDALIANRAGVTTGVVAPTSYGFLSGLSTAFSTGAAHKLESGAVVKPITALHVAISLGSSTSVSTQIAALRKLLLGGGEGEVALAFRDVVDGVLPLVVDVHSADVIASLILLKAEIEREKNTRIQLTLSGATEAHLLAKEISEANIGVIINPSRPFPGSWESRRILPGPPLTEYNAPGKLLEHNVTVGIGIQEPWSARNTRFDVAWAALEMPEEISKADAIALASTNLEKLLGLPAEDGDLVLTAGGDLLSMESKVAGIVSPRRGVVELLD</sequence>
<dbReference type="InParanoid" id="D8QCA2"/>
<dbReference type="HOGENOM" id="CLU_006273_0_0_1"/>
<dbReference type="Proteomes" id="UP000007431">
    <property type="component" value="Unassembled WGS sequence"/>
</dbReference>
<proteinExistence type="predicted"/>
<gene>
    <name evidence="3" type="ORF">SCHCODRAFT_69628</name>
</gene>
<keyword evidence="1" id="KW-0472">Membrane</keyword>
<dbReference type="AlphaFoldDB" id="D8QCA2"/>
<dbReference type="OrthoDB" id="10258955at2759"/>
<dbReference type="SUPFAM" id="SSF51338">
    <property type="entry name" value="Composite domain of metallo-dependent hydrolases"/>
    <property type="match status" value="1"/>
</dbReference>
<dbReference type="OMA" id="RGQVHVH"/>
<dbReference type="InterPro" id="IPR050138">
    <property type="entry name" value="DHOase/Allantoinase_Hydrolase"/>
</dbReference>
<dbReference type="RefSeq" id="XP_003029397.1">
    <property type="nucleotide sequence ID" value="XM_003029351.1"/>
</dbReference>
<dbReference type="GeneID" id="9591218"/>
<dbReference type="Gene3D" id="3.20.20.140">
    <property type="entry name" value="Metal-dependent hydrolases"/>
    <property type="match status" value="2"/>
</dbReference>
<evidence type="ECO:0000259" key="2">
    <source>
        <dbReference type="Pfam" id="PF01979"/>
    </source>
</evidence>
<dbReference type="GO" id="GO:0005737">
    <property type="term" value="C:cytoplasm"/>
    <property type="evidence" value="ECO:0007669"/>
    <property type="project" value="TreeGrafter"/>
</dbReference>
<dbReference type="InterPro" id="IPR011059">
    <property type="entry name" value="Metal-dep_hydrolase_composite"/>
</dbReference>
<dbReference type="EMBL" id="GL377309">
    <property type="protein sequence ID" value="EFI94494.1"/>
    <property type="molecule type" value="Genomic_DNA"/>
</dbReference>
<dbReference type="GO" id="GO:0004038">
    <property type="term" value="F:allantoinase activity"/>
    <property type="evidence" value="ECO:0007669"/>
    <property type="project" value="TreeGrafter"/>
</dbReference>
<keyword evidence="1" id="KW-0812">Transmembrane</keyword>
<keyword evidence="1" id="KW-1133">Transmembrane helix</keyword>
<organism evidence="4">
    <name type="scientific">Schizophyllum commune (strain H4-8 / FGSC 9210)</name>
    <name type="common">Split gill fungus</name>
    <dbReference type="NCBI Taxonomy" id="578458"/>
    <lineage>
        <taxon>Eukaryota</taxon>
        <taxon>Fungi</taxon>
        <taxon>Dikarya</taxon>
        <taxon>Basidiomycota</taxon>
        <taxon>Agaricomycotina</taxon>
        <taxon>Agaricomycetes</taxon>
        <taxon>Agaricomycetidae</taxon>
        <taxon>Agaricales</taxon>
        <taxon>Schizophyllaceae</taxon>
        <taxon>Schizophyllum</taxon>
    </lineage>
</organism>
<dbReference type="KEGG" id="scm:SCHCO_02549660"/>
<protein>
    <recommendedName>
        <fullName evidence="2">Amidohydrolase-related domain-containing protein</fullName>
    </recommendedName>
</protein>
<dbReference type="Pfam" id="PF01979">
    <property type="entry name" value="Amidohydro_1"/>
    <property type="match status" value="1"/>
</dbReference>
<evidence type="ECO:0000313" key="3">
    <source>
        <dbReference type="EMBL" id="EFI94494.1"/>
    </source>
</evidence>
<feature type="domain" description="Amidohydrolase-related" evidence="2">
    <location>
        <begin position="407"/>
        <end position="490"/>
    </location>
</feature>
<dbReference type="SUPFAM" id="SSF51556">
    <property type="entry name" value="Metallo-dependent hydrolases"/>
    <property type="match status" value="1"/>
</dbReference>
<dbReference type="GO" id="GO:0006145">
    <property type="term" value="P:purine nucleobase catabolic process"/>
    <property type="evidence" value="ECO:0007669"/>
    <property type="project" value="TreeGrafter"/>
</dbReference>
<dbReference type="VEuPathDB" id="FungiDB:SCHCODRAFT_02549660"/>
<feature type="transmembrane region" description="Helical" evidence="1">
    <location>
        <begin position="22"/>
        <end position="41"/>
    </location>
</feature>
<dbReference type="PANTHER" id="PTHR43668">
    <property type="entry name" value="ALLANTOINASE"/>
    <property type="match status" value="1"/>
</dbReference>
<reference evidence="3 4" key="1">
    <citation type="journal article" date="2010" name="Nat. Biotechnol.">
        <title>Genome sequence of the model mushroom Schizophyllum commune.</title>
        <authorList>
            <person name="Ohm R.A."/>
            <person name="de Jong J.F."/>
            <person name="Lugones L.G."/>
            <person name="Aerts A."/>
            <person name="Kothe E."/>
            <person name="Stajich J.E."/>
            <person name="de Vries R.P."/>
            <person name="Record E."/>
            <person name="Levasseur A."/>
            <person name="Baker S.E."/>
            <person name="Bartholomew K.A."/>
            <person name="Coutinho P.M."/>
            <person name="Erdmann S."/>
            <person name="Fowler T.J."/>
            <person name="Gathman A.C."/>
            <person name="Lombard V."/>
            <person name="Henrissat B."/>
            <person name="Knabe N."/>
            <person name="Kuees U."/>
            <person name="Lilly W.W."/>
            <person name="Lindquist E."/>
            <person name="Lucas S."/>
            <person name="Magnuson J.K."/>
            <person name="Piumi F."/>
            <person name="Raudaskoski M."/>
            <person name="Salamov A."/>
            <person name="Schmutz J."/>
            <person name="Schwarze F.W.M.R."/>
            <person name="vanKuyk P.A."/>
            <person name="Horton J.S."/>
            <person name="Grigoriev I.V."/>
            <person name="Woesten H.A.B."/>
        </authorList>
    </citation>
    <scope>NUCLEOTIDE SEQUENCE [LARGE SCALE GENOMIC DNA]</scope>
    <source>
        <strain evidence="4">H4-8 / FGSC 9210</strain>
    </source>
</reference>
<dbReference type="InterPro" id="IPR032466">
    <property type="entry name" value="Metal_Hydrolase"/>
</dbReference>